<keyword evidence="5" id="KW-0693">Viral RNA replication</keyword>
<dbReference type="EC" id="2.7.7.48" evidence="1"/>
<proteinExistence type="predicted"/>
<dbReference type="InterPro" id="IPR007097">
    <property type="entry name" value="RNA-dir_pol_reovirus"/>
</dbReference>
<evidence type="ECO:0000256" key="5">
    <source>
        <dbReference type="ARBA" id="ARBA00022953"/>
    </source>
</evidence>
<dbReference type="EMBL" id="DQ242048">
    <property type="protein sequence ID" value="ABB51571.1"/>
    <property type="molecule type" value="Genomic_RNA"/>
</dbReference>
<dbReference type="Pfam" id="PF22213">
    <property type="entry name" value="CPV_RdRP_C"/>
    <property type="match status" value="1"/>
</dbReference>
<sequence>MTTDIKYTPTPETIQCGYVFDPTKVQSLKDERFRLLSSKSDEGDLNKSIFNYIKNESPASKHWIGKDVNGHVLRVECLIPIDITQPPDFDLSMYPLDDSETMFADDHDIDYLRNCKVSSLMLALGETEREQKLIAELKFLMTAKHCQTRVAKVWKQLLIVVKTLDDAFKTKEYPLRYFIAQLFCRGTNFPFYQKRGERQHTFVFESTDVSSILPLLTYTCMSIGTAIMTGVLSHVESVVAMNNMLEMARMSFVDEKLKYKSIARNWLTEALHNLGDTLIPVWNASGDIRSTVMKNTNESAFVRSQIEADREKRKQLNSVMTAYLGHVLSKCDSYDSIRRYYTAVRVMTNDGAYLSTLTELSLDKAVQPIASMTAVQRPAVLEHDASGRAYRQTYTSGELSAAWNYLRPFASEIATKLTKTNLDELWLGFITTSSPGRKLEETILRNLHVEVQKWSGKSRIVMEAVLAPKYRDMSRYADALTTISQLVERIQIDRRQRAISGLSNERLFLSFLSYVIGKEIYNLNSNAAQGKQAGNALDIQDMLYLTTLRNTIQSSIDISGMDASIQPEIKELYNTLTLETTGHMNTSKFGPFMTRTMEIKDTKTGSSRRDKVNAAKQAIMYEIANTQTSTTYNSKIFGEIKSGEGTYPSGRADTSTHHTVLLQAILRGNELRRCSEGKASSLIDMRILGDDVRLTYHGSEDLCIKHANEDAEALNKCGFKVTQEYSKNSVTLLQQLVVNGSFWGFPDRISLWTRERQKGMYRYDESAKEVTALCDDMMSRIPRPEGLKMLLFNILFLGYGRLNMAVSRPFVNEFVKLIGKHVQYELHSDNLAYKTRLISVYLPFYWSFMAGGGELQPYPFMRSDGSYTPDHSMYSARGPYLRRNLYDISGVETSIINEEMVKLDHELLTKYDVLATQLFMDLNFLNLKVEAKRELLPPNEIERLASDLEALGNADARVRSKIAYGSLKREMADIPKGIVYGYDLYTKIEQTALDQESTEEETKLVSMRMLMNLRKYANNRYIRAHDDDVLHEYCFNRRAERANFLPMMKHLKNFSIAANMEPFSDGWALLGYLGLMDPLGSELRAELASIRGGFHKMSYADPRFKTGFRIYNENARLLETFFVMIGADGNEQEAMRRAFAYFSMYGRIRYEYIQSPRQLFFINNSPIGAARFLVGTEYNQSSSAVQALFLTYTYLHILSNISDYSGELLELRLSDKLRKHLRIQQVHG</sequence>
<evidence type="ECO:0000259" key="6">
    <source>
        <dbReference type="PROSITE" id="PS50523"/>
    </source>
</evidence>
<dbReference type="GO" id="GO:0003968">
    <property type="term" value="F:RNA-directed RNA polymerase activity"/>
    <property type="evidence" value="ECO:0007669"/>
    <property type="project" value="UniProtKB-KW"/>
</dbReference>
<keyword evidence="4" id="KW-0548">Nucleotidyltransferase</keyword>
<organism evidence="7">
    <name type="scientific">Heliothis armigera cypovirus 14</name>
    <dbReference type="NCBI Taxonomy" id="327947"/>
    <lineage>
        <taxon>Viruses</taxon>
        <taxon>Riboviria</taxon>
        <taxon>Orthornavirae</taxon>
        <taxon>Duplornaviricota</taxon>
        <taxon>Resentoviricetes</taxon>
        <taxon>Reovirales</taxon>
        <taxon>Spinareoviridae</taxon>
        <taxon>Cypovirus</taxon>
        <taxon>Cypovirus lymantriae</taxon>
        <taxon>Cypovirus 14</taxon>
    </lineage>
</organism>
<keyword evidence="2" id="KW-0696">RNA-directed RNA polymerase</keyword>
<feature type="domain" description="RdRp catalytic" evidence="6">
    <location>
        <begin position="507"/>
        <end position="742"/>
    </location>
</feature>
<keyword evidence="3" id="KW-0808">Transferase</keyword>
<evidence type="ECO:0000256" key="4">
    <source>
        <dbReference type="ARBA" id="ARBA00022695"/>
    </source>
</evidence>
<accession>Q306P6</accession>
<evidence type="ECO:0000256" key="3">
    <source>
        <dbReference type="ARBA" id="ARBA00022679"/>
    </source>
</evidence>
<protein>
    <recommendedName>
        <fullName evidence="1">RNA-directed RNA polymerase</fullName>
        <ecNumber evidence="1">2.7.7.48</ecNumber>
    </recommendedName>
</protein>
<dbReference type="Pfam" id="PF22212">
    <property type="entry name" value="CPV_RdRP_pol_dom"/>
    <property type="match status" value="1"/>
</dbReference>
<dbReference type="GO" id="GO:0019079">
    <property type="term" value="P:viral genome replication"/>
    <property type="evidence" value="ECO:0007669"/>
    <property type="project" value="InterPro"/>
</dbReference>
<dbReference type="InterPro" id="IPR054006">
    <property type="entry name" value="RdRP_N"/>
</dbReference>
<evidence type="ECO:0000256" key="1">
    <source>
        <dbReference type="ARBA" id="ARBA00012494"/>
    </source>
</evidence>
<name>Q306P6_9REOV</name>
<dbReference type="Gene3D" id="3.90.1850.10">
    <property type="entry name" value="RNA-directed RNA polymerase lambda-3"/>
    <property type="match status" value="1"/>
</dbReference>
<evidence type="ECO:0000313" key="7">
    <source>
        <dbReference type="EMBL" id="ABB51571.1"/>
    </source>
</evidence>
<dbReference type="Pfam" id="PF22209">
    <property type="entry name" value="CPV_RdRP_N"/>
    <property type="match status" value="1"/>
</dbReference>
<dbReference type="GO" id="GO:0003723">
    <property type="term" value="F:RNA binding"/>
    <property type="evidence" value="ECO:0007669"/>
    <property type="project" value="InterPro"/>
</dbReference>
<dbReference type="PROSITE" id="PS50523">
    <property type="entry name" value="RDRP_DSRNA_REO"/>
    <property type="match status" value="1"/>
</dbReference>
<evidence type="ECO:0000256" key="2">
    <source>
        <dbReference type="ARBA" id="ARBA00022484"/>
    </source>
</evidence>
<dbReference type="InterPro" id="IPR054002">
    <property type="entry name" value="RdRP_C"/>
</dbReference>
<reference evidence="7" key="1">
    <citation type="journal article" date="2007" name="J. Gen. Virol.">
        <title>Phylogenetic analysis of Heliothis armigera cytoplasmic polyhedrosis virus type 14 and a series of dwarf segments found in the genome.</title>
        <authorList>
            <person name="Li Y."/>
            <person name="Zhang J."/>
            <person name="Li Y."/>
            <person name="Tan L."/>
            <person name="Chen W."/>
            <person name="Luo H."/>
            <person name="Hu Y."/>
        </authorList>
    </citation>
    <scope>NUCLEOTIDE SEQUENCE</scope>
</reference>